<gene>
    <name evidence="1" type="ORF">EP57_04535</name>
    <name evidence="3" type="ORF">HB836_04880</name>
    <name evidence="2" type="ORF">HB847_03210</name>
    <name evidence="5" type="ORF">HB902_05060</name>
    <name evidence="7" type="ORF">HB904_13685</name>
    <name evidence="6" type="ORF">HB907_08505</name>
    <name evidence="8" type="ORF">HCA55_05060</name>
    <name evidence="9" type="ORF">HCB06_15620</name>
    <name evidence="10" type="ORF">HCB26_11295</name>
    <name evidence="4" type="ORF">HCI99_03675</name>
</gene>
<dbReference type="Proteomes" id="UP000574104">
    <property type="component" value="Unassembled WGS sequence"/>
</dbReference>
<dbReference type="EMBL" id="JAARRU010000002">
    <property type="protein sequence ID" value="MBC1565445.1"/>
    <property type="molecule type" value="Genomic_DNA"/>
</dbReference>
<dbReference type="Proteomes" id="UP000541955">
    <property type="component" value="Unassembled WGS sequence"/>
</dbReference>
<dbReference type="STRING" id="1552123.EP57_04535"/>
<accession>A0A099WAC9</accession>
<dbReference type="GeneID" id="58716674"/>
<comment type="caution">
    <text evidence="1">The sequence shown here is derived from an EMBL/GenBank/DDBJ whole genome shotgun (WGS) entry which is preliminary data.</text>
</comment>
<dbReference type="Proteomes" id="UP000529446">
    <property type="component" value="Unassembled WGS sequence"/>
</dbReference>
<dbReference type="eggNOG" id="ENOG503345X">
    <property type="taxonomic scope" value="Bacteria"/>
</dbReference>
<dbReference type="Proteomes" id="UP000029844">
    <property type="component" value="Unassembled WGS sequence"/>
</dbReference>
<proteinExistence type="predicted"/>
<keyword evidence="11" id="KW-1185">Reference proteome</keyword>
<dbReference type="EMBL" id="JAARPT010000002">
    <property type="protein sequence ID" value="MBC1400924.1"/>
    <property type="molecule type" value="Genomic_DNA"/>
</dbReference>
<dbReference type="Proteomes" id="UP000586951">
    <property type="component" value="Unassembled WGS sequence"/>
</dbReference>
<dbReference type="OrthoDB" id="2365984at2"/>
<dbReference type="Proteomes" id="UP000533953">
    <property type="component" value="Unassembled WGS sequence"/>
</dbReference>
<dbReference type="AlphaFoldDB" id="A0A099WAC9"/>
<evidence type="ECO:0000313" key="20">
    <source>
        <dbReference type="Proteomes" id="UP000591929"/>
    </source>
</evidence>
<evidence type="ECO:0000313" key="4">
    <source>
        <dbReference type="EMBL" id="MBC1490916.1"/>
    </source>
</evidence>
<evidence type="ECO:0000313" key="13">
    <source>
        <dbReference type="Proteomes" id="UP000529446"/>
    </source>
</evidence>
<dbReference type="Proteomes" id="UP000548082">
    <property type="component" value="Unassembled WGS sequence"/>
</dbReference>
<evidence type="ECO:0000313" key="6">
    <source>
        <dbReference type="EMBL" id="MBC1565445.1"/>
    </source>
</evidence>
<dbReference type="Proteomes" id="UP000591929">
    <property type="component" value="Unassembled WGS sequence"/>
</dbReference>
<evidence type="ECO:0000313" key="2">
    <source>
        <dbReference type="EMBL" id="MBC1371366.1"/>
    </source>
</evidence>
<protein>
    <recommendedName>
        <fullName evidence="21">LXG domain-containing protein</fullName>
    </recommendedName>
</protein>
<dbReference type="EMBL" id="JAARRW010000002">
    <property type="protein sequence ID" value="MBC1561429.1"/>
    <property type="molecule type" value="Genomic_DNA"/>
</dbReference>
<evidence type="ECO:0000313" key="10">
    <source>
        <dbReference type="EMBL" id="MBC2167153.1"/>
    </source>
</evidence>
<dbReference type="RefSeq" id="WP_036084568.1">
    <property type="nucleotide sequence ID" value="NZ_CBCSHQ010000001.1"/>
</dbReference>
<evidence type="ECO:0000313" key="5">
    <source>
        <dbReference type="EMBL" id="MBC1561429.1"/>
    </source>
</evidence>
<evidence type="ECO:0000313" key="3">
    <source>
        <dbReference type="EMBL" id="MBC1400924.1"/>
    </source>
</evidence>
<evidence type="ECO:0000313" key="17">
    <source>
        <dbReference type="Proteomes" id="UP000548082"/>
    </source>
</evidence>
<evidence type="ECO:0000313" key="1">
    <source>
        <dbReference type="EMBL" id="KGL42729.1"/>
    </source>
</evidence>
<dbReference type="Proteomes" id="UP000544413">
    <property type="component" value="Unassembled WGS sequence"/>
</dbReference>
<dbReference type="EMBL" id="JAASTX010000003">
    <property type="protein sequence ID" value="MBC1490916.1"/>
    <property type="molecule type" value="Genomic_DNA"/>
</dbReference>
<evidence type="ECO:0008006" key="21">
    <source>
        <dbReference type="Google" id="ProtNLM"/>
    </source>
</evidence>
<dbReference type="Proteomes" id="UP000519573">
    <property type="component" value="Unassembled WGS sequence"/>
</dbReference>
<organism evidence="1 11">
    <name type="scientific">Listeria booriae</name>
    <dbReference type="NCBI Taxonomy" id="1552123"/>
    <lineage>
        <taxon>Bacteria</taxon>
        <taxon>Bacillati</taxon>
        <taxon>Bacillota</taxon>
        <taxon>Bacilli</taxon>
        <taxon>Bacillales</taxon>
        <taxon>Listeriaceae</taxon>
        <taxon>Listeria</taxon>
    </lineage>
</organism>
<evidence type="ECO:0000313" key="19">
    <source>
        <dbReference type="Proteomes" id="UP000586951"/>
    </source>
</evidence>
<dbReference type="EMBL" id="JNFA01000011">
    <property type="protein sequence ID" value="KGL42729.1"/>
    <property type="molecule type" value="Genomic_DNA"/>
</dbReference>
<reference evidence="12 13" key="2">
    <citation type="submission" date="2020-03" db="EMBL/GenBank/DDBJ databases">
        <title>Soil Listeria distribution.</title>
        <authorList>
            <person name="Liao J."/>
            <person name="Wiedmann M."/>
        </authorList>
    </citation>
    <scope>NUCLEOTIDE SEQUENCE [LARGE SCALE GENOMIC DNA]</scope>
    <source>
        <strain evidence="10 12">FSL L7-0245</strain>
        <strain evidence="9 13">FSL L7-0360</strain>
        <strain evidence="8 17">FSL L7-0990</strain>
        <strain evidence="7 18">FSL L7-1299</strain>
        <strain evidence="5 15">FSL L7-1387</strain>
        <strain evidence="6 19">FSL L7-1427</strain>
        <strain evidence="4 14">FSL L7-1547</strain>
        <strain evidence="3 16">FSL L7-1658</strain>
        <strain evidence="2 20">FSL L7-1681</strain>
    </source>
</reference>
<evidence type="ECO:0000313" key="9">
    <source>
        <dbReference type="EMBL" id="MBC2118061.1"/>
    </source>
</evidence>
<dbReference type="EMBL" id="JAARSH010000009">
    <property type="protein sequence ID" value="MBC1617251.1"/>
    <property type="molecule type" value="Genomic_DNA"/>
</dbReference>
<evidence type="ECO:0000313" key="12">
    <source>
        <dbReference type="Proteomes" id="UP000519573"/>
    </source>
</evidence>
<sequence length="114" mass="12495">MANQMMEGAGAGGGAADISISVDEISAIFNKINAIIVELENLNKTTDAIGKIKFYEDGEAKKALEIYDKANKKAMDLYDNYSQIAGLVAYTINTMMEQDQSLGQEFYTKLDLPE</sequence>
<evidence type="ECO:0000313" key="8">
    <source>
        <dbReference type="EMBL" id="MBC1796084.1"/>
    </source>
</evidence>
<dbReference type="EMBL" id="JAARVD010000002">
    <property type="protein sequence ID" value="MBC1796084.1"/>
    <property type="molecule type" value="Genomic_DNA"/>
</dbReference>
<evidence type="ECO:0000313" key="16">
    <source>
        <dbReference type="Proteomes" id="UP000544413"/>
    </source>
</evidence>
<evidence type="ECO:0000313" key="15">
    <source>
        <dbReference type="Proteomes" id="UP000541955"/>
    </source>
</evidence>
<dbReference type="EMBL" id="JAARPL010000002">
    <property type="protein sequence ID" value="MBC1371366.1"/>
    <property type="molecule type" value="Genomic_DNA"/>
</dbReference>
<evidence type="ECO:0000313" key="7">
    <source>
        <dbReference type="EMBL" id="MBC1617251.1"/>
    </source>
</evidence>
<evidence type="ECO:0000313" key="14">
    <source>
        <dbReference type="Proteomes" id="UP000533953"/>
    </source>
</evidence>
<reference evidence="1 11" key="1">
    <citation type="submission" date="2014-05" db="EMBL/GenBank/DDBJ databases">
        <title>Novel Listeriaceae from food processing environments.</title>
        <authorList>
            <person name="den Bakker H.C."/>
        </authorList>
    </citation>
    <scope>NUCLEOTIDE SEQUENCE [LARGE SCALE GENOMIC DNA]</scope>
    <source>
        <strain evidence="1 11">FSL A5-0281</strain>
    </source>
</reference>
<evidence type="ECO:0000313" key="18">
    <source>
        <dbReference type="Proteomes" id="UP000574104"/>
    </source>
</evidence>
<evidence type="ECO:0000313" key="11">
    <source>
        <dbReference type="Proteomes" id="UP000029844"/>
    </source>
</evidence>
<dbReference type="EMBL" id="JAARXI010000010">
    <property type="protein sequence ID" value="MBC2118061.1"/>
    <property type="molecule type" value="Genomic_DNA"/>
</dbReference>
<name>A0A099WAC9_9LIST</name>
<dbReference type="EMBL" id="JAARYH010000004">
    <property type="protein sequence ID" value="MBC2167153.1"/>
    <property type="molecule type" value="Genomic_DNA"/>
</dbReference>